<name>A0A1I8IZR1_9PLAT</name>
<feature type="signal peptide" evidence="1">
    <location>
        <begin position="1"/>
        <end position="31"/>
    </location>
</feature>
<keyword evidence="2" id="KW-1185">Reference proteome</keyword>
<reference evidence="3 4" key="1">
    <citation type="submission" date="2016-11" db="UniProtKB">
        <authorList>
            <consortium name="WormBaseParasite"/>
        </authorList>
    </citation>
    <scope>IDENTIFICATION</scope>
</reference>
<sequence>MHLKGTVAQMLLLFSICTFTVCLLSAGRADALPRSSDKGDLQSLIDKLVNEDSSPSEARSLQPSSSDLQKYNWLLNKYGPYVQYGK</sequence>
<evidence type="ECO:0000256" key="1">
    <source>
        <dbReference type="SAM" id="SignalP"/>
    </source>
</evidence>
<organism evidence="2 4">
    <name type="scientific">Macrostomum lignano</name>
    <dbReference type="NCBI Taxonomy" id="282301"/>
    <lineage>
        <taxon>Eukaryota</taxon>
        <taxon>Metazoa</taxon>
        <taxon>Spiralia</taxon>
        <taxon>Lophotrochozoa</taxon>
        <taxon>Platyhelminthes</taxon>
        <taxon>Rhabditophora</taxon>
        <taxon>Macrostomorpha</taxon>
        <taxon>Macrostomida</taxon>
        <taxon>Macrostomidae</taxon>
        <taxon>Macrostomum</taxon>
    </lineage>
</organism>
<dbReference type="Proteomes" id="UP000095280">
    <property type="component" value="Unplaced"/>
</dbReference>
<keyword evidence="1" id="KW-0732">Signal</keyword>
<protein>
    <submittedName>
        <fullName evidence="3 4">Pancreatic hormone</fullName>
    </submittedName>
</protein>
<evidence type="ECO:0000313" key="3">
    <source>
        <dbReference type="WBParaSite" id="maker-uti_cns_0000317-snap-gene-0.5-mRNA-1"/>
    </source>
</evidence>
<dbReference type="AlphaFoldDB" id="A0A1I8IZR1"/>
<feature type="chain" id="PRO_5009845873" evidence="1">
    <location>
        <begin position="32"/>
        <end position="86"/>
    </location>
</feature>
<dbReference type="WBParaSite" id="maker-uti_cns_0000317-snap-gene-0.5-mRNA-1">
    <property type="protein sequence ID" value="maker-uti_cns_0000317-snap-gene-0.5-mRNA-1"/>
    <property type="gene ID" value="maker-uti_cns_0000317-snap-gene-0.5"/>
</dbReference>
<evidence type="ECO:0000313" key="4">
    <source>
        <dbReference type="WBParaSite" id="maker-uti_cns_0045352-snap-gene-0.33-mRNA-1"/>
    </source>
</evidence>
<proteinExistence type="predicted"/>
<dbReference type="WBParaSite" id="maker-uti_cns_0045352-snap-gene-0.33-mRNA-1">
    <property type="protein sequence ID" value="maker-uti_cns_0045352-snap-gene-0.33-mRNA-1"/>
    <property type="gene ID" value="maker-uti_cns_0045352-snap-gene-0.33"/>
</dbReference>
<evidence type="ECO:0000313" key="2">
    <source>
        <dbReference type="Proteomes" id="UP000095280"/>
    </source>
</evidence>
<accession>A0A1I8IZR1</accession>